<name>A0A5D3AV03_9TREE</name>
<dbReference type="EMBL" id="NIDF01000082">
    <property type="protein sequence ID" value="TYJ53626.1"/>
    <property type="molecule type" value="Genomic_DNA"/>
</dbReference>
<feature type="region of interest" description="Disordered" evidence="1">
    <location>
        <begin position="36"/>
        <end position="57"/>
    </location>
</feature>
<evidence type="ECO:0000256" key="1">
    <source>
        <dbReference type="SAM" id="MobiDB-lite"/>
    </source>
</evidence>
<comment type="caution">
    <text evidence="2">The sequence shown here is derived from an EMBL/GenBank/DDBJ whole genome shotgun (WGS) entry which is preliminary data.</text>
</comment>
<dbReference type="Proteomes" id="UP000322245">
    <property type="component" value="Unassembled WGS sequence"/>
</dbReference>
<accession>A0A5D3AV03</accession>
<evidence type="ECO:0000313" key="3">
    <source>
        <dbReference type="Proteomes" id="UP000322245"/>
    </source>
</evidence>
<keyword evidence="3" id="KW-1185">Reference proteome</keyword>
<proteinExistence type="predicted"/>
<reference evidence="2 3" key="1">
    <citation type="submission" date="2017-05" db="EMBL/GenBank/DDBJ databases">
        <title>The Genome Sequence of Tsuchiyaea wingfieldii DSM 27421.</title>
        <authorList>
            <person name="Cuomo C."/>
            <person name="Passer A."/>
            <person name="Billmyre B."/>
            <person name="Heitman J."/>
        </authorList>
    </citation>
    <scope>NUCLEOTIDE SEQUENCE [LARGE SCALE GENOMIC DNA]</scope>
    <source>
        <strain evidence="2 3">DSM 27421</strain>
    </source>
</reference>
<evidence type="ECO:0000313" key="2">
    <source>
        <dbReference type="EMBL" id="TYJ53626.1"/>
    </source>
</evidence>
<gene>
    <name evidence="2" type="ORF">B9479_005713</name>
</gene>
<sequence>MPSKPPPSPLPLPPSKIEALSGKYFTPFFKPQRLHTDPKPPSLAWSKLPPPAAEIDERPGGRVRRWRVWGRAAPELRVVVLDPRRRDY</sequence>
<organism evidence="2 3">
    <name type="scientific">Cryptococcus floricola</name>
    <dbReference type="NCBI Taxonomy" id="2591691"/>
    <lineage>
        <taxon>Eukaryota</taxon>
        <taxon>Fungi</taxon>
        <taxon>Dikarya</taxon>
        <taxon>Basidiomycota</taxon>
        <taxon>Agaricomycotina</taxon>
        <taxon>Tremellomycetes</taxon>
        <taxon>Tremellales</taxon>
        <taxon>Cryptococcaceae</taxon>
        <taxon>Cryptococcus</taxon>
    </lineage>
</organism>
<dbReference type="AlphaFoldDB" id="A0A5D3AV03"/>
<protein>
    <submittedName>
        <fullName evidence="2">Uncharacterized protein</fullName>
    </submittedName>
</protein>